<sequence length="338" mass="36227">MTIRHSFGSYEIVDTPLEALLNALPPSSFVITDQNVQAALSLPDLPTLVLEPGEGNKSLAVYGRCLEWLAGAGASRRSTVVALGGGVVGDLAGFVAATYMRGVPFVQIPTTLLAQVDSSVGGKVGLDLQAGKNLVGDFYPPTEVRLCAEVLATLPERQFNAGMAEVWKYGAIMDADLYARLRRSRLHAGHPYLSAVVKRCIDLKAHIVEHDEFETTGLRAILNFGHTVAHAIESLTGYGPVLHGEAVAIGMVAEARLGTELGITPAGVEENLRESLTEAGLPTVHPLLNDTEAMLRAMRRDKKAVEGRLAFSLLTQIGRCKLVEGVPETKVRDALTER</sequence>
<dbReference type="eggNOG" id="COG0337">
    <property type="taxonomic scope" value="Bacteria"/>
</dbReference>
<evidence type="ECO:0000256" key="10">
    <source>
        <dbReference type="NCBIfam" id="TIGR01357"/>
    </source>
</evidence>
<keyword evidence="6 9" id="KW-0520">NAD</keyword>
<feature type="binding site" evidence="9">
    <location>
        <position position="226"/>
    </location>
    <ligand>
        <name>Zn(2+)</name>
        <dbReference type="ChEBI" id="CHEBI:29105"/>
    </ligand>
</feature>
<dbReference type="NCBIfam" id="TIGR01357">
    <property type="entry name" value="aroB"/>
    <property type="match status" value="1"/>
</dbReference>
<feature type="binding site" evidence="9">
    <location>
        <begin position="110"/>
        <end position="111"/>
    </location>
    <ligand>
        <name>NAD(+)</name>
        <dbReference type="ChEBI" id="CHEBI:57540"/>
    </ligand>
</feature>
<keyword evidence="9" id="KW-0963">Cytoplasm</keyword>
<dbReference type="EMBL" id="CP007139">
    <property type="protein sequence ID" value="AIE85782.1"/>
    <property type="molecule type" value="Genomic_DNA"/>
</dbReference>
<keyword evidence="14" id="KW-1185">Reference proteome</keyword>
<feature type="binding site" evidence="9">
    <location>
        <begin position="86"/>
        <end position="90"/>
    </location>
    <ligand>
        <name>NAD(+)</name>
        <dbReference type="ChEBI" id="CHEBI:57540"/>
    </ligand>
</feature>
<dbReference type="GO" id="GO:0009423">
    <property type="term" value="P:chorismate biosynthetic process"/>
    <property type="evidence" value="ECO:0007669"/>
    <property type="project" value="UniProtKB-UniRule"/>
</dbReference>
<evidence type="ECO:0000313" key="13">
    <source>
        <dbReference type="EMBL" id="AIE85782.1"/>
    </source>
</evidence>
<dbReference type="PANTHER" id="PTHR43622">
    <property type="entry name" value="3-DEHYDROQUINATE SYNTHASE"/>
    <property type="match status" value="1"/>
</dbReference>
<dbReference type="CDD" id="cd08195">
    <property type="entry name" value="DHQS"/>
    <property type="match status" value="1"/>
</dbReference>
<proteinExistence type="inferred from homology"/>
<evidence type="ECO:0000256" key="5">
    <source>
        <dbReference type="ARBA" id="ARBA00022833"/>
    </source>
</evidence>
<dbReference type="Gene3D" id="3.40.50.1970">
    <property type="match status" value="1"/>
</dbReference>
<keyword evidence="9" id="KW-0057">Aromatic amino acid biosynthesis</keyword>
<feature type="domain" description="3-dehydroquinate synthase N-terminal" evidence="11">
    <location>
        <begin position="48"/>
        <end position="160"/>
    </location>
</feature>
<evidence type="ECO:0000256" key="4">
    <source>
        <dbReference type="ARBA" id="ARBA00022741"/>
    </source>
</evidence>
<dbReference type="GO" id="GO:0009073">
    <property type="term" value="P:aromatic amino acid family biosynthetic process"/>
    <property type="evidence" value="ECO:0007669"/>
    <property type="project" value="UniProtKB-KW"/>
</dbReference>
<comment type="caution">
    <text evidence="9">Lacks conserved residue(s) required for the propagation of feature annotation.</text>
</comment>
<comment type="cofactor">
    <cofactor evidence="9">
        <name>Co(2+)</name>
        <dbReference type="ChEBI" id="CHEBI:48828"/>
    </cofactor>
    <cofactor evidence="9">
        <name>Zn(2+)</name>
        <dbReference type="ChEBI" id="CHEBI:29105"/>
    </cofactor>
    <text evidence="9">Binds 1 divalent metal cation per subunit. Can use either Co(2+) or Zn(2+).</text>
</comment>
<comment type="catalytic activity">
    <reaction evidence="9">
        <text>7-phospho-2-dehydro-3-deoxy-D-arabino-heptonate = 3-dehydroquinate + phosphate</text>
        <dbReference type="Rhea" id="RHEA:21968"/>
        <dbReference type="ChEBI" id="CHEBI:32364"/>
        <dbReference type="ChEBI" id="CHEBI:43474"/>
        <dbReference type="ChEBI" id="CHEBI:58394"/>
        <dbReference type="EC" id="4.2.3.4"/>
    </reaction>
</comment>
<dbReference type="GO" id="GO:0046872">
    <property type="term" value="F:metal ion binding"/>
    <property type="evidence" value="ECO:0007669"/>
    <property type="project" value="UniProtKB-KW"/>
</dbReference>
<dbReference type="OrthoDB" id="9806583at2"/>
<keyword evidence="3 9" id="KW-0479">Metal-binding</keyword>
<dbReference type="InterPro" id="IPR030960">
    <property type="entry name" value="DHQS/DOIS_N"/>
</dbReference>
<dbReference type="GO" id="GO:0000166">
    <property type="term" value="F:nucleotide binding"/>
    <property type="evidence" value="ECO:0007669"/>
    <property type="project" value="UniProtKB-KW"/>
</dbReference>
<dbReference type="InterPro" id="IPR030963">
    <property type="entry name" value="DHQ_synth_fam"/>
</dbReference>
<dbReference type="GO" id="GO:0005737">
    <property type="term" value="C:cytoplasm"/>
    <property type="evidence" value="ECO:0007669"/>
    <property type="project" value="UniProtKB-SubCell"/>
</dbReference>
<protein>
    <recommendedName>
        <fullName evidence="9 10">3-dehydroquinate synthase</fullName>
        <shortName evidence="9">DHQS</shortName>
        <ecNumber evidence="9 10">4.2.3.4</ecNumber>
    </recommendedName>
</protein>
<comment type="similarity">
    <text evidence="9">Belongs to the sugar phosphate cyclases superfamily. Dehydroquinate synthase family.</text>
</comment>
<dbReference type="SUPFAM" id="SSF56796">
    <property type="entry name" value="Dehydroquinate synthase-like"/>
    <property type="match status" value="1"/>
</dbReference>
<dbReference type="HOGENOM" id="CLU_001201_0_2_0"/>
<dbReference type="GO" id="GO:0003856">
    <property type="term" value="F:3-dehydroquinate synthase activity"/>
    <property type="evidence" value="ECO:0007669"/>
    <property type="project" value="UniProtKB-UniRule"/>
</dbReference>
<dbReference type="FunFam" id="3.40.50.1970:FF:000007">
    <property type="entry name" value="Pentafunctional AROM polypeptide"/>
    <property type="match status" value="1"/>
</dbReference>
<dbReference type="GO" id="GO:0008652">
    <property type="term" value="P:amino acid biosynthetic process"/>
    <property type="evidence" value="ECO:0007669"/>
    <property type="project" value="UniProtKB-KW"/>
</dbReference>
<dbReference type="STRING" id="661478.OP10G_2414"/>
<dbReference type="InterPro" id="IPR050071">
    <property type="entry name" value="Dehydroquinate_synthase"/>
</dbReference>
<organism evidence="13 14">
    <name type="scientific">Fimbriimonas ginsengisoli Gsoil 348</name>
    <dbReference type="NCBI Taxonomy" id="661478"/>
    <lineage>
        <taxon>Bacteria</taxon>
        <taxon>Bacillati</taxon>
        <taxon>Armatimonadota</taxon>
        <taxon>Fimbriimonadia</taxon>
        <taxon>Fimbriimonadales</taxon>
        <taxon>Fimbriimonadaceae</taxon>
        <taxon>Fimbriimonas</taxon>
    </lineage>
</organism>
<feature type="domain" description="3-dehydroquinate synthase C-terminal" evidence="12">
    <location>
        <begin position="162"/>
        <end position="304"/>
    </location>
</feature>
<feature type="binding site" evidence="9">
    <location>
        <position position="243"/>
    </location>
    <ligand>
        <name>Zn(2+)</name>
        <dbReference type="ChEBI" id="CHEBI:29105"/>
    </ligand>
</feature>
<dbReference type="UniPathway" id="UPA00053">
    <property type="reaction ID" value="UER00085"/>
</dbReference>
<evidence type="ECO:0000256" key="3">
    <source>
        <dbReference type="ARBA" id="ARBA00022723"/>
    </source>
</evidence>
<dbReference type="EC" id="4.2.3.4" evidence="9 10"/>
<dbReference type="KEGG" id="fgi:OP10G_2414"/>
<comment type="function">
    <text evidence="9">Catalyzes the conversion of 3-deoxy-D-arabino-heptulosonate 7-phosphate (DAHP) to dehydroquinate (DHQ).</text>
</comment>
<accession>A0A068NQX4</accession>
<comment type="pathway">
    <text evidence="9">Metabolic intermediate biosynthesis; chorismate biosynthesis; chorismate from D-erythrose 4-phosphate and phosphoenolpyruvate: step 2/7.</text>
</comment>
<evidence type="ECO:0000259" key="12">
    <source>
        <dbReference type="Pfam" id="PF24621"/>
    </source>
</evidence>
<evidence type="ECO:0000256" key="6">
    <source>
        <dbReference type="ARBA" id="ARBA00023027"/>
    </source>
</evidence>
<gene>
    <name evidence="9" type="primary">aroB</name>
    <name evidence="13" type="ORF">OP10G_2414</name>
</gene>
<dbReference type="AlphaFoldDB" id="A0A068NQX4"/>
<evidence type="ECO:0000256" key="8">
    <source>
        <dbReference type="ARBA" id="ARBA00023285"/>
    </source>
</evidence>
<dbReference type="HAMAP" id="MF_00110">
    <property type="entry name" value="DHQ_synthase"/>
    <property type="match status" value="1"/>
</dbReference>
<keyword evidence="4 9" id="KW-0547">Nucleotide-binding</keyword>
<comment type="subcellular location">
    <subcellularLocation>
        <location evidence="9">Cytoplasm</location>
    </subcellularLocation>
</comment>
<comment type="cofactor">
    <cofactor evidence="1 9">
        <name>NAD(+)</name>
        <dbReference type="ChEBI" id="CHEBI:57540"/>
    </cofactor>
</comment>
<evidence type="ECO:0000256" key="2">
    <source>
        <dbReference type="ARBA" id="ARBA00001947"/>
    </source>
</evidence>
<feature type="binding site" evidence="9">
    <location>
        <position position="165"/>
    </location>
    <ligand>
        <name>Zn(2+)</name>
        <dbReference type="ChEBI" id="CHEBI:29105"/>
    </ligand>
</feature>
<dbReference type="Gene3D" id="1.20.1090.10">
    <property type="entry name" value="Dehydroquinate synthase-like - alpha domain"/>
    <property type="match status" value="1"/>
</dbReference>
<dbReference type="PANTHER" id="PTHR43622:SF1">
    <property type="entry name" value="3-DEHYDROQUINATE SYNTHASE"/>
    <property type="match status" value="1"/>
</dbReference>
<dbReference type="PIRSF" id="PIRSF001455">
    <property type="entry name" value="DHQ_synth"/>
    <property type="match status" value="1"/>
</dbReference>
<feature type="binding site" evidence="9">
    <location>
        <position position="123"/>
    </location>
    <ligand>
        <name>NAD(+)</name>
        <dbReference type="ChEBI" id="CHEBI:57540"/>
    </ligand>
</feature>
<feature type="binding site" evidence="9">
    <location>
        <position position="132"/>
    </location>
    <ligand>
        <name>NAD(+)</name>
        <dbReference type="ChEBI" id="CHEBI:57540"/>
    </ligand>
</feature>
<reference evidence="13 14" key="1">
    <citation type="journal article" date="2014" name="PLoS ONE">
        <title>The first complete genome sequence of the class fimbriimonadia in the phylum armatimonadetes.</title>
        <authorList>
            <person name="Hu Z.Y."/>
            <person name="Wang Y.Z."/>
            <person name="Im W.T."/>
            <person name="Wang S.Y."/>
            <person name="Zhao G.P."/>
            <person name="Zheng H.J."/>
            <person name="Quan Z.X."/>
        </authorList>
    </citation>
    <scope>NUCLEOTIDE SEQUENCE [LARGE SCALE GENOMIC DNA]</scope>
    <source>
        <strain evidence="13">Gsoil 348</strain>
    </source>
</reference>
<keyword evidence="9" id="KW-0028">Amino-acid biosynthesis</keyword>
<evidence type="ECO:0000256" key="7">
    <source>
        <dbReference type="ARBA" id="ARBA00023239"/>
    </source>
</evidence>
<name>A0A068NQX4_FIMGI</name>
<comment type="cofactor">
    <cofactor evidence="2">
        <name>Zn(2+)</name>
        <dbReference type="ChEBI" id="CHEBI:29105"/>
    </cofactor>
</comment>
<dbReference type="Pfam" id="PF24621">
    <property type="entry name" value="DHQS_C"/>
    <property type="match status" value="1"/>
</dbReference>
<dbReference type="Pfam" id="PF01761">
    <property type="entry name" value="DHQ_synthase"/>
    <property type="match status" value="1"/>
</dbReference>
<keyword evidence="7 9" id="KW-0456">Lyase</keyword>
<dbReference type="InterPro" id="IPR016037">
    <property type="entry name" value="DHQ_synth_AroB"/>
</dbReference>
<evidence type="ECO:0000256" key="9">
    <source>
        <dbReference type="HAMAP-Rule" id="MF_00110"/>
    </source>
</evidence>
<keyword evidence="8 9" id="KW-0170">Cobalt</keyword>
<evidence type="ECO:0000256" key="1">
    <source>
        <dbReference type="ARBA" id="ARBA00001911"/>
    </source>
</evidence>
<keyword evidence="5 9" id="KW-0862">Zinc</keyword>
<dbReference type="RefSeq" id="WP_025225658.1">
    <property type="nucleotide sequence ID" value="NZ_CP007139.1"/>
</dbReference>
<dbReference type="InterPro" id="IPR056179">
    <property type="entry name" value="DHQS_C"/>
</dbReference>
<dbReference type="Proteomes" id="UP000027982">
    <property type="component" value="Chromosome"/>
</dbReference>
<evidence type="ECO:0000313" key="14">
    <source>
        <dbReference type="Proteomes" id="UP000027982"/>
    </source>
</evidence>
<evidence type="ECO:0000259" key="11">
    <source>
        <dbReference type="Pfam" id="PF01761"/>
    </source>
</evidence>